<evidence type="ECO:0008006" key="4">
    <source>
        <dbReference type="Google" id="ProtNLM"/>
    </source>
</evidence>
<feature type="region of interest" description="Disordered" evidence="1">
    <location>
        <begin position="73"/>
        <end position="100"/>
    </location>
</feature>
<dbReference type="EMBL" id="JAKNCT010000001">
    <property type="protein sequence ID" value="MCG5030129.1"/>
    <property type="molecule type" value="Genomic_DNA"/>
</dbReference>
<name>A0ABS9MNC8_9BURK</name>
<evidence type="ECO:0000313" key="3">
    <source>
        <dbReference type="Proteomes" id="UP001297600"/>
    </source>
</evidence>
<dbReference type="Proteomes" id="UP001297600">
    <property type="component" value="Unassembled WGS sequence"/>
</dbReference>
<proteinExistence type="predicted"/>
<keyword evidence="3" id="KW-1185">Reference proteome</keyword>
<evidence type="ECO:0000256" key="1">
    <source>
        <dbReference type="SAM" id="MobiDB-lite"/>
    </source>
</evidence>
<sequence>MTNETVKCGLFLLGGIVIGALGATAVSRGKLKGLKPLASDVLSHGYDIRDKVLETVDGAREDVADVFAEAEAKSKARRSAASPEVEEAALLKKAPGTSAA</sequence>
<reference evidence="2 3" key="1">
    <citation type="submission" date="2022-02" db="EMBL/GenBank/DDBJ databases">
        <title>Mesosutterella porci, a novel member of the family Sutterellaceae from pig feces.</title>
        <authorList>
            <person name="Wylensek D."/>
            <person name="Clavel T."/>
        </authorList>
    </citation>
    <scope>NUCLEOTIDE SEQUENCE [LARGE SCALE GENOMIC DNA]</scope>
    <source>
        <strain evidence="3">oilRF-744-wt-GAM-9</strain>
    </source>
</reference>
<organism evidence="2 3">
    <name type="scientific">Mesosutterella porci</name>
    <dbReference type="NCBI Taxonomy" id="2915351"/>
    <lineage>
        <taxon>Bacteria</taxon>
        <taxon>Pseudomonadati</taxon>
        <taxon>Pseudomonadota</taxon>
        <taxon>Betaproteobacteria</taxon>
        <taxon>Burkholderiales</taxon>
        <taxon>Sutterellaceae</taxon>
        <taxon>Mesosutterella</taxon>
    </lineage>
</organism>
<comment type="caution">
    <text evidence="2">The sequence shown here is derived from an EMBL/GenBank/DDBJ whole genome shotgun (WGS) entry which is preliminary data.</text>
</comment>
<dbReference type="RefSeq" id="WP_237977781.1">
    <property type="nucleotide sequence ID" value="NZ_JAKNCT010000001.1"/>
</dbReference>
<accession>A0ABS9MNC8</accession>
<gene>
    <name evidence="2" type="ORF">MAF45_01490</name>
</gene>
<protein>
    <recommendedName>
        <fullName evidence="4">DUF5132 domain-containing protein</fullName>
    </recommendedName>
</protein>
<evidence type="ECO:0000313" key="2">
    <source>
        <dbReference type="EMBL" id="MCG5030129.1"/>
    </source>
</evidence>